<proteinExistence type="predicted"/>
<dbReference type="Proteomes" id="UP000030758">
    <property type="component" value="Unassembled WGS sequence"/>
</dbReference>
<accession>A0A085MV55</accession>
<dbReference type="AlphaFoldDB" id="A0A085MV55"/>
<dbReference type="EMBL" id="KL367636">
    <property type="protein sequence ID" value="KFD61101.1"/>
    <property type="molecule type" value="Genomic_DNA"/>
</dbReference>
<reference evidence="1" key="1">
    <citation type="journal article" date="2014" name="Nat. Genet.">
        <title>Genome and transcriptome of the porcine whipworm Trichuris suis.</title>
        <authorList>
            <person name="Jex A.R."/>
            <person name="Nejsum P."/>
            <person name="Schwarz E.M."/>
            <person name="Hu L."/>
            <person name="Young N.D."/>
            <person name="Hall R.S."/>
            <person name="Korhonen P.K."/>
            <person name="Liao S."/>
            <person name="Thamsborg S."/>
            <person name="Xia J."/>
            <person name="Xu P."/>
            <person name="Wang S."/>
            <person name="Scheerlinck J.P."/>
            <person name="Hofmann A."/>
            <person name="Sternberg P.W."/>
            <person name="Wang J."/>
            <person name="Gasser R.B."/>
        </authorList>
    </citation>
    <scope>NUCLEOTIDE SEQUENCE [LARGE SCALE GENOMIC DNA]</scope>
    <source>
        <strain evidence="1">DCEP-RM93F</strain>
    </source>
</reference>
<evidence type="ECO:0000313" key="1">
    <source>
        <dbReference type="EMBL" id="KFD61101.1"/>
    </source>
</evidence>
<feature type="non-terminal residue" evidence="1">
    <location>
        <position position="1"/>
    </location>
</feature>
<gene>
    <name evidence="1" type="ORF">M514_26743</name>
</gene>
<name>A0A085MV55_9BILA</name>
<protein>
    <submittedName>
        <fullName evidence="1">Uncharacterized protein</fullName>
    </submittedName>
</protein>
<organism evidence="1">
    <name type="scientific">Trichuris suis</name>
    <name type="common">pig whipworm</name>
    <dbReference type="NCBI Taxonomy" id="68888"/>
    <lineage>
        <taxon>Eukaryota</taxon>
        <taxon>Metazoa</taxon>
        <taxon>Ecdysozoa</taxon>
        <taxon>Nematoda</taxon>
        <taxon>Enoplea</taxon>
        <taxon>Dorylaimia</taxon>
        <taxon>Trichinellida</taxon>
        <taxon>Trichuridae</taxon>
        <taxon>Trichuris</taxon>
    </lineage>
</organism>
<sequence>CVSYKCKFNSQDEERCVSGYNVYACCGHPVSDGSKVSLRTQVKMSIRNYMLRKNRPDSCISLKHNQCQITATLCFRRKCIQAEPLNVTLTCSNNAQCMRQVATPWRRRAVGCKNSMCYILRKQMLSAEDEIDELRIHDGQLDAVKVDAIL</sequence>